<evidence type="ECO:0000313" key="2">
    <source>
        <dbReference type="Proteomes" id="UP000319769"/>
    </source>
</evidence>
<evidence type="ECO:0000313" key="1">
    <source>
        <dbReference type="EMBL" id="KAA9156454.1"/>
    </source>
</evidence>
<comment type="caution">
    <text evidence="1">The sequence shown here is derived from an EMBL/GenBank/DDBJ whole genome shotgun (WGS) entry which is preliminary data.</text>
</comment>
<dbReference type="OrthoDB" id="5521008at2"/>
<accession>A0A5N0UY59</accession>
<organism evidence="1 2">
    <name type="scientific">Amycolatopsis acidicola</name>
    <dbReference type="NCBI Taxonomy" id="2596893"/>
    <lineage>
        <taxon>Bacteria</taxon>
        <taxon>Bacillati</taxon>
        <taxon>Actinomycetota</taxon>
        <taxon>Actinomycetes</taxon>
        <taxon>Pseudonocardiales</taxon>
        <taxon>Pseudonocardiaceae</taxon>
        <taxon>Amycolatopsis</taxon>
    </lineage>
</organism>
<dbReference type="EMBL" id="VMNW02000049">
    <property type="protein sequence ID" value="KAA9156454.1"/>
    <property type="molecule type" value="Genomic_DNA"/>
</dbReference>
<gene>
    <name evidence="1" type="ORF">FPZ12_027595</name>
</gene>
<proteinExistence type="predicted"/>
<dbReference type="AlphaFoldDB" id="A0A5N0UY59"/>
<dbReference type="RefSeq" id="WP_144749284.1">
    <property type="nucleotide sequence ID" value="NZ_VMNW02000049.1"/>
</dbReference>
<name>A0A5N0UY59_9PSEU</name>
<sequence>MSDPLQISTQHLRAAFEAALTRLTEQEGENITLERDYFWSVPPNELYNVYEQPQELTIGQLSESWQNIQKLTEDTSAAIPQHLIWIADILRALGHSKTRKPLTQ</sequence>
<keyword evidence="2" id="KW-1185">Reference proteome</keyword>
<reference evidence="1" key="1">
    <citation type="submission" date="2019-09" db="EMBL/GenBank/DDBJ databases">
        <authorList>
            <person name="Teo W.F.A."/>
            <person name="Duangmal K."/>
        </authorList>
    </citation>
    <scope>NUCLEOTIDE SEQUENCE [LARGE SCALE GENOMIC DNA]</scope>
    <source>
        <strain evidence="1">K81G1</strain>
    </source>
</reference>
<protein>
    <submittedName>
        <fullName evidence="1">Uncharacterized protein</fullName>
    </submittedName>
</protein>
<dbReference type="Proteomes" id="UP000319769">
    <property type="component" value="Unassembled WGS sequence"/>
</dbReference>